<proteinExistence type="predicted"/>
<dbReference type="AlphaFoldDB" id="A0A5K1TYQ1"/>
<dbReference type="EMBL" id="BDEQ01000001">
    <property type="protein sequence ID" value="GAT95167.1"/>
    <property type="molecule type" value="Genomic_DNA"/>
</dbReference>
<dbReference type="InterPro" id="IPR040371">
    <property type="entry name" value="RMC1"/>
</dbReference>
<dbReference type="InterPro" id="IPR009755">
    <property type="entry name" value="RMC1_C"/>
</dbReference>
<dbReference type="OMA" id="QAITMTE"/>
<name>A0A5K1TYQ1_ENTHI</name>
<organism evidence="2 3">
    <name type="scientific">Entamoeba histolytica</name>
    <dbReference type="NCBI Taxonomy" id="5759"/>
    <lineage>
        <taxon>Eukaryota</taxon>
        <taxon>Amoebozoa</taxon>
        <taxon>Evosea</taxon>
        <taxon>Archamoebae</taxon>
        <taxon>Mastigamoebida</taxon>
        <taxon>Entamoebidae</taxon>
        <taxon>Entamoeba</taxon>
    </lineage>
</organism>
<evidence type="ECO:0000259" key="1">
    <source>
        <dbReference type="Pfam" id="PF07035"/>
    </source>
</evidence>
<dbReference type="VEuPathDB" id="AmoebaDB:EHI5A_137510"/>
<dbReference type="Proteomes" id="UP000078387">
    <property type="component" value="Unassembled WGS sequence"/>
</dbReference>
<evidence type="ECO:0000313" key="3">
    <source>
        <dbReference type="Proteomes" id="UP000078387"/>
    </source>
</evidence>
<reference evidence="2 3" key="1">
    <citation type="submission" date="2016-05" db="EMBL/GenBank/DDBJ databases">
        <title>First whole genome sequencing of Entamoeba histolytica HM1:IMSS-clone-6.</title>
        <authorList>
            <person name="Mukherjee Avik.K."/>
            <person name="Izumyama S."/>
            <person name="Nakada-Tsukui K."/>
            <person name="Nozaki T."/>
        </authorList>
    </citation>
    <scope>NUCLEOTIDE SEQUENCE [LARGE SCALE GENOMIC DNA]</scope>
    <source>
        <strain evidence="2 3">HM1:IMSS clone 6</strain>
    </source>
</reference>
<dbReference type="VEuPathDB" id="AmoebaDB:EHI_062850"/>
<gene>
    <name evidence="2" type="ORF">CL6EHI_062850</name>
</gene>
<dbReference type="Pfam" id="PF07035">
    <property type="entry name" value="RMC1_C"/>
    <property type="match status" value="1"/>
</dbReference>
<dbReference type="PANTHER" id="PTHR12897">
    <property type="entry name" value="COLON CANCER-ASSOCIATED PROTEIN MIC1"/>
    <property type="match status" value="1"/>
</dbReference>
<protein>
    <recommendedName>
        <fullName evidence="1">Mic1 domain-containing protein</fullName>
    </recommendedName>
</protein>
<comment type="caution">
    <text evidence="2">The sequence shown here is derived from an EMBL/GenBank/DDBJ whole genome shotgun (WGS) entry which is preliminary data.</text>
</comment>
<dbReference type="VEuPathDB" id="AmoebaDB:EHI8A_102310"/>
<dbReference type="GO" id="GO:0035658">
    <property type="term" value="C:Mon1-Ccz1 complex"/>
    <property type="evidence" value="ECO:0007669"/>
    <property type="project" value="InterPro"/>
</dbReference>
<dbReference type="GO" id="GO:0031902">
    <property type="term" value="C:late endosome membrane"/>
    <property type="evidence" value="ECO:0007669"/>
    <property type="project" value="TreeGrafter"/>
</dbReference>
<dbReference type="VEuPathDB" id="AmoebaDB:KM1_167960"/>
<evidence type="ECO:0000313" key="2">
    <source>
        <dbReference type="EMBL" id="GAT95167.1"/>
    </source>
</evidence>
<feature type="domain" description="Mic1" evidence="1">
    <location>
        <begin position="48"/>
        <end position="208"/>
    </location>
</feature>
<dbReference type="VEuPathDB" id="AmoebaDB:EHI7A_091790"/>
<dbReference type="GO" id="GO:0010506">
    <property type="term" value="P:regulation of autophagy"/>
    <property type="evidence" value="ECO:0007669"/>
    <property type="project" value="InterPro"/>
</dbReference>
<dbReference type="GO" id="GO:0005765">
    <property type="term" value="C:lysosomal membrane"/>
    <property type="evidence" value="ECO:0007669"/>
    <property type="project" value="TreeGrafter"/>
</dbReference>
<accession>A0A5K1TYQ1</accession>
<sequence length="212" mass="24730">MEESVIEKELKIKNNEQAVMSCFQNSLNSLNCKQIKFDLQKIIETIGSRHCNQAITMKEIFDCIKQSKLSDEMNEELYMKMITCATQRVLQIPEDLYIALVNGLIQQRKEFVLTQLLQYKVIPDNNSIATILLQQQTSIPCLYYCGLDMLKRMKNYSKLVDLYLMNNNISMALQIANQYSVEIPSTKIQEYIKNYNDDLLLYELKLIFPELA</sequence>
<dbReference type="PANTHER" id="PTHR12897:SF4">
    <property type="entry name" value="REGULATOR OF MON1-CCZ1 COMPLEX"/>
    <property type="match status" value="1"/>
</dbReference>